<evidence type="ECO:0000313" key="7">
    <source>
        <dbReference type="Proteomes" id="UP000321947"/>
    </source>
</evidence>
<dbReference type="PROSITE" id="PS00323">
    <property type="entry name" value="RIBOSOMAL_S19"/>
    <property type="match status" value="1"/>
</dbReference>
<feature type="region of interest" description="Disordered" evidence="5">
    <location>
        <begin position="237"/>
        <end position="264"/>
    </location>
</feature>
<dbReference type="PANTHER" id="PTHR11880">
    <property type="entry name" value="RIBOSOMAL PROTEIN S19P FAMILY MEMBER"/>
    <property type="match status" value="1"/>
</dbReference>
<dbReference type="PRINTS" id="PR00975">
    <property type="entry name" value="RIBOSOMALS19"/>
</dbReference>
<dbReference type="NCBIfam" id="TIGR01025">
    <property type="entry name" value="uS19_arch"/>
    <property type="match status" value="1"/>
</dbReference>
<dbReference type="Gene3D" id="3.30.860.10">
    <property type="entry name" value="30s Ribosomal Protein S19, Chain A"/>
    <property type="match status" value="1"/>
</dbReference>
<evidence type="ECO:0000256" key="2">
    <source>
        <dbReference type="ARBA" id="ARBA00022980"/>
    </source>
</evidence>
<dbReference type="FunFam" id="3.30.860.10:FF:000002">
    <property type="entry name" value="40S ribosomal protein S15"/>
    <property type="match status" value="1"/>
</dbReference>
<keyword evidence="2 4" id="KW-0689">Ribosomal protein</keyword>
<accession>A0A5D3C8N2</accession>
<dbReference type="GO" id="GO:0006412">
    <property type="term" value="P:translation"/>
    <property type="evidence" value="ECO:0007669"/>
    <property type="project" value="InterPro"/>
</dbReference>
<dbReference type="Pfam" id="PF00203">
    <property type="entry name" value="Ribosomal_S19"/>
    <property type="match status" value="1"/>
</dbReference>
<evidence type="ECO:0000256" key="4">
    <source>
        <dbReference type="RuleBase" id="RU003485"/>
    </source>
</evidence>
<dbReference type="SUPFAM" id="SSF54570">
    <property type="entry name" value="Ribosomal protein S19"/>
    <property type="match status" value="1"/>
</dbReference>
<feature type="compositionally biased region" description="Acidic residues" evidence="5">
    <location>
        <begin position="237"/>
        <end position="246"/>
    </location>
</feature>
<dbReference type="InterPro" id="IPR002222">
    <property type="entry name" value="Ribosomal_uS19"/>
</dbReference>
<evidence type="ECO:0000256" key="5">
    <source>
        <dbReference type="SAM" id="MobiDB-lite"/>
    </source>
</evidence>
<organism evidence="6 7">
    <name type="scientific">Cucumis melo var. makuwa</name>
    <name type="common">Oriental melon</name>
    <dbReference type="NCBI Taxonomy" id="1194695"/>
    <lineage>
        <taxon>Eukaryota</taxon>
        <taxon>Viridiplantae</taxon>
        <taxon>Streptophyta</taxon>
        <taxon>Embryophyta</taxon>
        <taxon>Tracheophyta</taxon>
        <taxon>Spermatophyta</taxon>
        <taxon>Magnoliopsida</taxon>
        <taxon>eudicotyledons</taxon>
        <taxon>Gunneridae</taxon>
        <taxon>Pentapetalae</taxon>
        <taxon>rosids</taxon>
        <taxon>fabids</taxon>
        <taxon>Cucurbitales</taxon>
        <taxon>Cucurbitaceae</taxon>
        <taxon>Benincaseae</taxon>
        <taxon>Cucumis</taxon>
    </lineage>
</organism>
<comment type="similarity">
    <text evidence="1 4">Belongs to the universal ribosomal protein uS19 family.</text>
</comment>
<comment type="caution">
    <text evidence="6">The sequence shown here is derived from an EMBL/GenBank/DDBJ whole genome shotgun (WGS) entry which is preliminary data.</text>
</comment>
<dbReference type="Proteomes" id="UP000321947">
    <property type="component" value="Unassembled WGS sequence"/>
</dbReference>
<dbReference type="AlphaFoldDB" id="A0A5D3C8N2"/>
<dbReference type="HAMAP" id="MF_00531">
    <property type="entry name" value="Ribosomal_uS19"/>
    <property type="match status" value="1"/>
</dbReference>
<feature type="region of interest" description="Disordered" evidence="5">
    <location>
        <begin position="203"/>
        <end position="224"/>
    </location>
</feature>
<dbReference type="InterPro" id="IPR005713">
    <property type="entry name" value="Ribosomal_uS19_euk/arc"/>
</dbReference>
<dbReference type="PANTHER" id="PTHR11880:SF53">
    <property type="entry name" value="SMALL RIBOSOMAL SUBUNIT PROTEIN US19U-RELATED"/>
    <property type="match status" value="1"/>
</dbReference>
<proteinExistence type="inferred from homology"/>
<name>A0A5D3C8N2_CUCMM</name>
<feature type="compositionally biased region" description="Basic and acidic residues" evidence="5">
    <location>
        <begin position="203"/>
        <end position="215"/>
    </location>
</feature>
<dbReference type="InterPro" id="IPR023575">
    <property type="entry name" value="Ribosomal_uS19_SF"/>
</dbReference>
<evidence type="ECO:0000256" key="3">
    <source>
        <dbReference type="ARBA" id="ARBA00023274"/>
    </source>
</evidence>
<keyword evidence="3 4" id="KW-0687">Ribonucleoprotein</keyword>
<dbReference type="GO" id="GO:0003723">
    <property type="term" value="F:RNA binding"/>
    <property type="evidence" value="ECO:0007669"/>
    <property type="project" value="InterPro"/>
</dbReference>
<gene>
    <name evidence="6" type="ORF">E5676_scaffold1503G00170</name>
</gene>
<dbReference type="InterPro" id="IPR020934">
    <property type="entry name" value="Ribosomal_uS19_CS"/>
</dbReference>
<protein>
    <submittedName>
        <fullName evidence="6">40S ribosomal protein S15-4</fullName>
    </submittedName>
</protein>
<feature type="region of interest" description="Disordered" evidence="5">
    <location>
        <begin position="280"/>
        <end position="330"/>
    </location>
</feature>
<dbReference type="EMBL" id="SSTD01012916">
    <property type="protein sequence ID" value="TYK08201.1"/>
    <property type="molecule type" value="Genomic_DNA"/>
</dbReference>
<reference evidence="6 7" key="1">
    <citation type="submission" date="2019-08" db="EMBL/GenBank/DDBJ databases">
        <title>Draft genome sequences of two oriental melons (Cucumis melo L. var makuwa).</title>
        <authorList>
            <person name="Kwon S.-Y."/>
        </authorList>
    </citation>
    <scope>NUCLEOTIDE SEQUENCE [LARGE SCALE GENOMIC DNA]</scope>
    <source>
        <strain evidence="7">cv. Chang Bougi</strain>
        <tissue evidence="6">Leaf</tissue>
    </source>
</reference>
<feature type="compositionally biased region" description="Basic and acidic residues" evidence="5">
    <location>
        <begin position="296"/>
        <end position="316"/>
    </location>
</feature>
<feature type="compositionally biased region" description="Basic and acidic residues" evidence="5">
    <location>
        <begin position="247"/>
        <end position="264"/>
    </location>
</feature>
<dbReference type="GO" id="GO:0000028">
    <property type="term" value="P:ribosomal small subunit assembly"/>
    <property type="evidence" value="ECO:0007669"/>
    <property type="project" value="TreeGrafter"/>
</dbReference>
<sequence>MLDLKHVKMLDDKEKFRNYPWGRLCFSLTKQFIQNAVKSKRKSKNLETESKACAFLQGFPMVLAYWAYEILPQLASGYVTRIGKGCPRILNWESSEQLDWQDLEDNIFLEKNLSVVPIVASEEEMKSEYFRYFLELENDKLDEEACAMKESNMAERISSLHEDIQDLKKQHKEDLECLKKGQEEIVRLLLSLTEVVNQRLSHKCESEKQSQEPLEKNPPPPISLEMIDADVDKEKEIEDNEETEEDDNHRENKSKMVHDTSNKVKVVQEKAKVKIMEIATNIEKARPKRQPKPSKKVLENVKEQKNVRGKKNDSPKPTRHSPRIKDLAPSGRSCGWRRKKLWLETEDDDWLEAEEGVVGGERRRRWKRKKASLEAEEGVVRKKAFLRMADVEADVPVAGQQPKKRTFKKFSFRGVDLDALLDMSTDELVKLFTARARRRFRRGLTRKPMALIKKLRKAKREAPPGEKPEPVRTHLRNMIIVPEMIGSIIGVYNGKTFNQVEIKPEMIGHYLAEFSISYKPVKHGRPGIGATHSSRFIPLK</sequence>
<feature type="compositionally biased region" description="Basic residues" evidence="5">
    <location>
        <begin position="286"/>
        <end position="295"/>
    </location>
</feature>
<evidence type="ECO:0000256" key="1">
    <source>
        <dbReference type="ARBA" id="ARBA00007345"/>
    </source>
</evidence>
<dbReference type="GO" id="GO:0003735">
    <property type="term" value="F:structural constituent of ribosome"/>
    <property type="evidence" value="ECO:0007669"/>
    <property type="project" value="InterPro"/>
</dbReference>
<dbReference type="NCBIfam" id="NF003121">
    <property type="entry name" value="PRK04038.1"/>
    <property type="match status" value="1"/>
</dbReference>
<evidence type="ECO:0000313" key="6">
    <source>
        <dbReference type="EMBL" id="TYK08201.1"/>
    </source>
</evidence>
<dbReference type="GO" id="GO:0022627">
    <property type="term" value="C:cytosolic small ribosomal subunit"/>
    <property type="evidence" value="ECO:0007669"/>
    <property type="project" value="TreeGrafter"/>
</dbReference>